<name>A0A1T4WYM7_9BACT</name>
<dbReference type="EMBL" id="FUYE01000002">
    <property type="protein sequence ID" value="SKA82414.1"/>
    <property type="molecule type" value="Genomic_DNA"/>
</dbReference>
<organism evidence="3 4">
    <name type="scientific">Prosthecobacter debontii</name>
    <dbReference type="NCBI Taxonomy" id="48467"/>
    <lineage>
        <taxon>Bacteria</taxon>
        <taxon>Pseudomonadati</taxon>
        <taxon>Verrucomicrobiota</taxon>
        <taxon>Verrucomicrobiia</taxon>
        <taxon>Verrucomicrobiales</taxon>
        <taxon>Verrucomicrobiaceae</taxon>
        <taxon>Prosthecobacter</taxon>
    </lineage>
</organism>
<dbReference type="Proteomes" id="UP000190774">
    <property type="component" value="Unassembled WGS sequence"/>
</dbReference>
<evidence type="ECO:0000256" key="1">
    <source>
        <dbReference type="SAM" id="MobiDB-lite"/>
    </source>
</evidence>
<protein>
    <submittedName>
        <fullName evidence="3">Uncharacterized protein</fullName>
    </submittedName>
</protein>
<dbReference type="STRING" id="48467.SAMN02745166_00904"/>
<evidence type="ECO:0000256" key="2">
    <source>
        <dbReference type="SAM" id="SignalP"/>
    </source>
</evidence>
<gene>
    <name evidence="3" type="ORF">SAMN02745166_00904</name>
</gene>
<keyword evidence="4" id="KW-1185">Reference proteome</keyword>
<sequence length="125" mass="13558">MKSLPLTVSLILGGLALVQADPAPKLVPRPIPGLETLQPTPEPSVNPQRSAFPPVTTPTPVIKTGNPDQARVVFIHRRSTLPPELIKDLPVRDQKTADSFQLQVKQGPVKIIPKERVAELAKAQD</sequence>
<keyword evidence="2" id="KW-0732">Signal</keyword>
<dbReference type="RefSeq" id="WP_139373059.1">
    <property type="nucleotide sequence ID" value="NZ_FUYE01000002.1"/>
</dbReference>
<evidence type="ECO:0000313" key="4">
    <source>
        <dbReference type="Proteomes" id="UP000190774"/>
    </source>
</evidence>
<proteinExistence type="predicted"/>
<feature type="region of interest" description="Disordered" evidence="1">
    <location>
        <begin position="29"/>
        <end position="64"/>
    </location>
</feature>
<feature type="signal peptide" evidence="2">
    <location>
        <begin position="1"/>
        <end position="20"/>
    </location>
</feature>
<reference evidence="4" key="1">
    <citation type="submission" date="2017-02" db="EMBL/GenBank/DDBJ databases">
        <authorList>
            <person name="Varghese N."/>
            <person name="Submissions S."/>
        </authorList>
    </citation>
    <scope>NUCLEOTIDE SEQUENCE [LARGE SCALE GENOMIC DNA]</scope>
    <source>
        <strain evidence="4">ATCC 700200</strain>
    </source>
</reference>
<evidence type="ECO:0000313" key="3">
    <source>
        <dbReference type="EMBL" id="SKA82414.1"/>
    </source>
</evidence>
<feature type="compositionally biased region" description="Polar residues" evidence="1">
    <location>
        <begin position="37"/>
        <end position="49"/>
    </location>
</feature>
<dbReference type="AlphaFoldDB" id="A0A1T4WYM7"/>
<accession>A0A1T4WYM7</accession>
<dbReference type="OrthoDB" id="200404at2"/>
<feature type="chain" id="PRO_5012323572" evidence="2">
    <location>
        <begin position="21"/>
        <end position="125"/>
    </location>
</feature>